<dbReference type="SUPFAM" id="SSF46689">
    <property type="entry name" value="Homeodomain-like"/>
    <property type="match status" value="1"/>
</dbReference>
<dbReference type="EMBL" id="CP013068">
    <property type="protein sequence ID" value="ALV27583.1"/>
    <property type="molecule type" value="Genomic_DNA"/>
</dbReference>
<dbReference type="PROSITE" id="PS01124">
    <property type="entry name" value="HTH_ARAC_FAMILY_2"/>
    <property type="match status" value="1"/>
</dbReference>
<dbReference type="InterPro" id="IPR009057">
    <property type="entry name" value="Homeodomain-like_sf"/>
</dbReference>
<dbReference type="SMART" id="SM00342">
    <property type="entry name" value="HTH_ARAC"/>
    <property type="match status" value="1"/>
</dbReference>
<evidence type="ECO:0000313" key="5">
    <source>
        <dbReference type="EMBL" id="ALV27583.1"/>
    </source>
</evidence>
<dbReference type="Gene3D" id="1.10.10.60">
    <property type="entry name" value="Homeodomain-like"/>
    <property type="match status" value="1"/>
</dbReference>
<accession>A0A0U3EN64</accession>
<dbReference type="GO" id="GO:0003700">
    <property type="term" value="F:DNA-binding transcription factor activity"/>
    <property type="evidence" value="ECO:0007669"/>
    <property type="project" value="InterPro"/>
</dbReference>
<dbReference type="PANTHER" id="PTHR46796:SF6">
    <property type="entry name" value="ARAC SUBFAMILY"/>
    <property type="match status" value="1"/>
</dbReference>
<dbReference type="Pfam" id="PF12833">
    <property type="entry name" value="HTH_18"/>
    <property type="match status" value="1"/>
</dbReference>
<dbReference type="eggNOG" id="COG2207">
    <property type="taxonomic scope" value="Bacteria"/>
</dbReference>
<dbReference type="PANTHER" id="PTHR46796">
    <property type="entry name" value="HTH-TYPE TRANSCRIPTIONAL ACTIVATOR RHAS-RELATED"/>
    <property type="match status" value="1"/>
</dbReference>
<reference evidence="5 6" key="1">
    <citation type="submission" date="2015-10" db="EMBL/GenBank/DDBJ databases">
        <title>The world's first case of liver abscess caused by Pannonibacter phragmitetus.</title>
        <authorList>
            <person name="Ming D."/>
            <person name="Wang M."/>
            <person name="Zhou Y."/>
            <person name="Jiang T."/>
            <person name="Hu S."/>
        </authorList>
    </citation>
    <scope>NUCLEOTIDE SEQUENCE [LARGE SCALE GENOMIC DNA]</scope>
    <source>
        <strain evidence="5 6">31801</strain>
    </source>
</reference>
<dbReference type="Proteomes" id="UP000064921">
    <property type="component" value="Chromosome"/>
</dbReference>
<keyword evidence="3" id="KW-0804">Transcription</keyword>
<proteinExistence type="predicted"/>
<dbReference type="GO" id="GO:0043565">
    <property type="term" value="F:sequence-specific DNA binding"/>
    <property type="evidence" value="ECO:0007669"/>
    <property type="project" value="InterPro"/>
</dbReference>
<dbReference type="AlphaFoldDB" id="A0A0U3EN64"/>
<dbReference type="InterPro" id="IPR018060">
    <property type="entry name" value="HTH_AraC"/>
</dbReference>
<organism evidence="5 6">
    <name type="scientific">Pannonibacter phragmitetus</name>
    <dbReference type="NCBI Taxonomy" id="121719"/>
    <lineage>
        <taxon>Bacteria</taxon>
        <taxon>Pseudomonadati</taxon>
        <taxon>Pseudomonadota</taxon>
        <taxon>Alphaproteobacteria</taxon>
        <taxon>Hyphomicrobiales</taxon>
        <taxon>Stappiaceae</taxon>
        <taxon>Pannonibacter</taxon>
    </lineage>
</organism>
<dbReference type="PRINTS" id="PR00032">
    <property type="entry name" value="HTHARAC"/>
</dbReference>
<keyword evidence="2" id="KW-0238">DNA-binding</keyword>
<sequence length="307" mass="33323">MEPLTTPQHRQVPVEELQADLNRVCGAFSLQTRRPGGVIHGAVSGRRTGPFDTAAVALDASAVVRDARAIRQAPGEYFFLIVQESGCCRIAQESHSTLLSAGDMVLVDAARPSEFSYGAVQSRQISLHLPKEEIAGRFGHACDGGLPISRSDPLWLAMRAVLSKMSAGSGAQTELGEAMFSLLGAYVSSLRAGGLPERGTGLLSRALQLIDRYRSDPAFGPGELAMRLNVSERTLQRHFQPLGETPGRRLLERRLELAHARLTGARRRPGETVTSIALDCGFNDLSYFHREFRRKYGATPRTAANGS</sequence>
<dbReference type="InterPro" id="IPR035418">
    <property type="entry name" value="AraC-bd_2"/>
</dbReference>
<evidence type="ECO:0000313" key="6">
    <source>
        <dbReference type="Proteomes" id="UP000064921"/>
    </source>
</evidence>
<protein>
    <submittedName>
        <fullName evidence="5">AraC family transcriptional regulator</fullName>
    </submittedName>
</protein>
<evidence type="ECO:0000256" key="1">
    <source>
        <dbReference type="ARBA" id="ARBA00023015"/>
    </source>
</evidence>
<dbReference type="RefSeq" id="WP_058898950.1">
    <property type="nucleotide sequence ID" value="NZ_CP013068.1"/>
</dbReference>
<dbReference type="STRING" id="121719.APZ00_11305"/>
<evidence type="ECO:0000256" key="3">
    <source>
        <dbReference type="ARBA" id="ARBA00023163"/>
    </source>
</evidence>
<dbReference type="KEGG" id="pphr:APZ00_11305"/>
<feature type="domain" description="HTH araC/xylS-type" evidence="4">
    <location>
        <begin position="204"/>
        <end position="306"/>
    </location>
</feature>
<name>A0A0U3EN64_9HYPH</name>
<dbReference type="InterPro" id="IPR020449">
    <property type="entry name" value="Tscrpt_reg_AraC-type_HTH"/>
</dbReference>
<evidence type="ECO:0000256" key="2">
    <source>
        <dbReference type="ARBA" id="ARBA00023125"/>
    </source>
</evidence>
<keyword evidence="6" id="KW-1185">Reference proteome</keyword>
<evidence type="ECO:0000259" key="4">
    <source>
        <dbReference type="PROSITE" id="PS01124"/>
    </source>
</evidence>
<keyword evidence="1" id="KW-0805">Transcription regulation</keyword>
<dbReference type="InterPro" id="IPR050204">
    <property type="entry name" value="AraC_XylS_family_regulators"/>
</dbReference>
<gene>
    <name evidence="5" type="ORF">APZ00_11305</name>
</gene>
<dbReference type="Pfam" id="PF14525">
    <property type="entry name" value="AraC_binding_2"/>
    <property type="match status" value="1"/>
</dbReference>